<dbReference type="GO" id="GO:0008409">
    <property type="term" value="F:5'-3' exonuclease activity"/>
    <property type="evidence" value="ECO:0007669"/>
    <property type="project" value="InterPro"/>
</dbReference>
<reference evidence="2" key="2">
    <citation type="submission" date="2020-05" db="UniProtKB">
        <authorList>
            <consortium name="EnsemblMetazoa"/>
        </authorList>
    </citation>
    <scope>IDENTIFICATION</scope>
    <source>
        <strain evidence="2">Epiroticus2</strain>
    </source>
</reference>
<proteinExistence type="predicted"/>
<dbReference type="PANTHER" id="PTHR34753">
    <property type="entry name" value="TELOMERASE RNA COMPONENT INTERACTING RNASE"/>
    <property type="match status" value="1"/>
</dbReference>
<feature type="compositionally biased region" description="Polar residues" evidence="1">
    <location>
        <begin position="212"/>
        <end position="222"/>
    </location>
</feature>
<evidence type="ECO:0000313" key="2">
    <source>
        <dbReference type="EnsemblMetazoa" id="AEPI008846-PA"/>
    </source>
</evidence>
<dbReference type="Proteomes" id="UP000075885">
    <property type="component" value="Unassembled WGS sequence"/>
</dbReference>
<keyword evidence="3" id="KW-1185">Reference proteome</keyword>
<organism evidence="2 3">
    <name type="scientific">Anopheles epiroticus</name>
    <dbReference type="NCBI Taxonomy" id="199890"/>
    <lineage>
        <taxon>Eukaryota</taxon>
        <taxon>Metazoa</taxon>
        <taxon>Ecdysozoa</taxon>
        <taxon>Arthropoda</taxon>
        <taxon>Hexapoda</taxon>
        <taxon>Insecta</taxon>
        <taxon>Pterygota</taxon>
        <taxon>Neoptera</taxon>
        <taxon>Endopterygota</taxon>
        <taxon>Diptera</taxon>
        <taxon>Nematocera</taxon>
        <taxon>Culicoidea</taxon>
        <taxon>Culicidae</taxon>
        <taxon>Anophelinae</taxon>
        <taxon>Anopheles</taxon>
    </lineage>
</organism>
<evidence type="ECO:0000313" key="3">
    <source>
        <dbReference type="Proteomes" id="UP000075885"/>
    </source>
</evidence>
<feature type="region of interest" description="Disordered" evidence="1">
    <location>
        <begin position="1"/>
        <end position="234"/>
    </location>
</feature>
<dbReference type="VEuPathDB" id="VectorBase:AEPI008846"/>
<dbReference type="GO" id="GO:0008408">
    <property type="term" value="F:3'-5' exonuclease activity"/>
    <property type="evidence" value="ECO:0007669"/>
    <property type="project" value="InterPro"/>
</dbReference>
<evidence type="ECO:0000256" key="1">
    <source>
        <dbReference type="SAM" id="MobiDB-lite"/>
    </source>
</evidence>
<feature type="compositionally biased region" description="Basic and acidic residues" evidence="1">
    <location>
        <begin position="111"/>
        <end position="146"/>
    </location>
</feature>
<feature type="compositionally biased region" description="Basic and acidic residues" evidence="1">
    <location>
        <begin position="27"/>
        <end position="102"/>
    </location>
</feature>
<dbReference type="EnsemblMetazoa" id="AEPI008846-RA">
    <property type="protein sequence ID" value="AEPI008846-PA"/>
    <property type="gene ID" value="AEPI008846"/>
</dbReference>
<dbReference type="InterPro" id="IPR038838">
    <property type="entry name" value="TRIR"/>
</dbReference>
<accession>A0A182PPG7</accession>
<name>A0A182PPG7_9DIPT</name>
<dbReference type="PANTHER" id="PTHR34753:SF1">
    <property type="entry name" value="TELOMERASE RNA COMPONENT INTERACTING RNASE"/>
    <property type="match status" value="1"/>
</dbReference>
<dbReference type="AlphaFoldDB" id="A0A182PPG7"/>
<reference evidence="3" key="1">
    <citation type="submission" date="2013-03" db="EMBL/GenBank/DDBJ databases">
        <title>The Genome Sequence of Anopheles epiroticus epiroticus2.</title>
        <authorList>
            <consortium name="The Broad Institute Genomics Platform"/>
            <person name="Neafsey D.E."/>
            <person name="Howell P."/>
            <person name="Walker B."/>
            <person name="Young S.K."/>
            <person name="Zeng Q."/>
            <person name="Gargeya S."/>
            <person name="Fitzgerald M."/>
            <person name="Haas B."/>
            <person name="Abouelleil A."/>
            <person name="Allen A.W."/>
            <person name="Alvarado L."/>
            <person name="Arachchi H.M."/>
            <person name="Berlin A.M."/>
            <person name="Chapman S.B."/>
            <person name="Gainer-Dewar J."/>
            <person name="Goldberg J."/>
            <person name="Griggs A."/>
            <person name="Gujja S."/>
            <person name="Hansen M."/>
            <person name="Howarth C."/>
            <person name="Imamovic A."/>
            <person name="Ireland A."/>
            <person name="Larimer J."/>
            <person name="McCowan C."/>
            <person name="Murphy C."/>
            <person name="Pearson M."/>
            <person name="Poon T.W."/>
            <person name="Priest M."/>
            <person name="Roberts A."/>
            <person name="Saif S."/>
            <person name="Shea T."/>
            <person name="Sisk P."/>
            <person name="Sykes S."/>
            <person name="Wortman J."/>
            <person name="Nusbaum C."/>
            <person name="Birren B."/>
        </authorList>
    </citation>
    <scope>NUCLEOTIDE SEQUENCE [LARGE SCALE GENOMIC DNA]</scope>
    <source>
        <strain evidence="3">Epiroticus2</strain>
    </source>
</reference>
<feature type="compositionally biased region" description="Basic and acidic residues" evidence="1">
    <location>
        <begin position="157"/>
        <end position="175"/>
    </location>
</feature>
<protein>
    <submittedName>
        <fullName evidence="2">Uncharacterized protein</fullName>
    </submittedName>
</protein>
<dbReference type="STRING" id="199890.A0A182PPG7"/>
<sequence>MPEEDEEIASGGVQLEHQSHSVQKQQNSRESDRERNQHGSRSSRDRSGRYEDDYDYRNRSNRDRDRDRDRERSHRDRDHRDRHYRDRDREYGSRYRDRDHRDRRDRRSRSRSRDRDRERNRSHRDDRSSRDGGSRPERTAQDRLSAEIEQELANLRRQHDMKEALKRQQQQHDNDGQQQAANNGSDSQDESKPSTGSGGDCRNPTRSDSPHSGHSAAKQHSASFIPKNDPGQPVEYVPEIQTEEERIEFQRKMQEKLQQHLAAEGKLYPPPSKPQRDMPAPVTVTGFANDGSFLEMFKKMQQQQAAASSAVMTATPHVHSMAAIPNASKPMAAIPAAALPRMPLAVSKPAAAGAFKLVPTVPSVVAPQVVKPSAIEKEPPPPPLPVFGRRRGGKILKTGMVKKVRPIEESAADTPNDAWTLYLQEVKKYKSASCDADSKTRPLVK</sequence>